<feature type="region of interest" description="Disordered" evidence="1">
    <location>
        <begin position="148"/>
        <end position="528"/>
    </location>
</feature>
<feature type="compositionally biased region" description="Low complexity" evidence="1">
    <location>
        <begin position="281"/>
        <end position="295"/>
    </location>
</feature>
<feature type="compositionally biased region" description="Polar residues" evidence="1">
    <location>
        <begin position="246"/>
        <end position="256"/>
    </location>
</feature>
<accession>A0ABN1NG15</accession>
<organism evidence="2 3">
    <name type="scientific">Streptomyces thermoalcalitolerans</name>
    <dbReference type="NCBI Taxonomy" id="65605"/>
    <lineage>
        <taxon>Bacteria</taxon>
        <taxon>Bacillati</taxon>
        <taxon>Actinomycetota</taxon>
        <taxon>Actinomycetes</taxon>
        <taxon>Kitasatosporales</taxon>
        <taxon>Streptomycetaceae</taxon>
        <taxon>Streptomyces</taxon>
    </lineage>
</organism>
<evidence type="ECO:0000313" key="2">
    <source>
        <dbReference type="EMBL" id="GAA0906150.1"/>
    </source>
</evidence>
<evidence type="ECO:0008006" key="4">
    <source>
        <dbReference type="Google" id="ProtNLM"/>
    </source>
</evidence>
<name>A0ABN1NG15_9ACTN</name>
<dbReference type="Gene3D" id="1.20.1260.20">
    <property type="entry name" value="PPE superfamily"/>
    <property type="match status" value="1"/>
</dbReference>
<dbReference type="InterPro" id="IPR038332">
    <property type="entry name" value="PPE_sf"/>
</dbReference>
<feature type="compositionally biased region" description="Low complexity" evidence="1">
    <location>
        <begin position="220"/>
        <end position="230"/>
    </location>
</feature>
<feature type="compositionally biased region" description="Basic residues" evidence="1">
    <location>
        <begin position="509"/>
        <end position="518"/>
    </location>
</feature>
<feature type="compositionally biased region" description="Polar residues" evidence="1">
    <location>
        <begin position="168"/>
        <end position="177"/>
    </location>
</feature>
<dbReference type="InterPro" id="IPR036689">
    <property type="entry name" value="ESAT-6-like_sf"/>
</dbReference>
<dbReference type="Proteomes" id="UP001501005">
    <property type="component" value="Unassembled WGS sequence"/>
</dbReference>
<evidence type="ECO:0000256" key="1">
    <source>
        <dbReference type="SAM" id="MobiDB-lite"/>
    </source>
</evidence>
<gene>
    <name evidence="2" type="ORF">GCM10009549_10890</name>
</gene>
<feature type="compositionally biased region" description="Low complexity" evidence="1">
    <location>
        <begin position="438"/>
        <end position="453"/>
    </location>
</feature>
<dbReference type="SUPFAM" id="SSF140453">
    <property type="entry name" value="EsxAB dimer-like"/>
    <property type="match status" value="1"/>
</dbReference>
<keyword evidence="3" id="KW-1185">Reference proteome</keyword>
<reference evidence="2 3" key="1">
    <citation type="journal article" date="2019" name="Int. J. Syst. Evol. Microbiol.">
        <title>The Global Catalogue of Microorganisms (GCM) 10K type strain sequencing project: providing services to taxonomists for standard genome sequencing and annotation.</title>
        <authorList>
            <consortium name="The Broad Institute Genomics Platform"/>
            <consortium name="The Broad Institute Genome Sequencing Center for Infectious Disease"/>
            <person name="Wu L."/>
            <person name="Ma J."/>
        </authorList>
    </citation>
    <scope>NUCLEOTIDE SEQUENCE [LARGE SCALE GENOMIC DNA]</scope>
    <source>
        <strain evidence="2 3">JCM 10673</strain>
    </source>
</reference>
<proteinExistence type="predicted"/>
<sequence length="528" mass="53241">MAGKGSGGSTSFENMSHEQMLAWLDQANASEVQAAADRLMAAAKEIKKIAEELKVRPQWVAWKGEGAEAFRAWANELANSTYRLSDFSEDAAKWLGRASDAIAMAQASIPRDTKGAEANLAAATAARNDPDAAAIRAKSMSELAALKEDREKVRQEAAAQMRKLGQTYKLSATQLNNLERPKFPPPPEGVAPPDPRISREDLARPGGSIPHGEGSGGSAAGPAAASTGIAKTEHRSPATAGLRTDPPSSGFPTSNVRLPEAEPDTHVGIDSVATMPEVRQPAAGSTGGPPTAARPDTGILPPTSGPVPPNLRGSVRTPTASGGLEKTVGGGRLPHQPGQRPIGSVGGGGATGVVSPVTGRNLPGPAGATGRAVPSQGSVSGRSGPYGAGIIGGHPAAPAATGRSAGRAPGTPLVGPFGTGSHAVGRMPNTGVTAQPVTRPAGPTTGRTAPTPRDGIVGGTPQQTGRSPMRPGAQSPSAPTRGGISGGVPSEAGARGGVRGALSGSASRTRPRSKKQKTDRRNEPPFGG</sequence>
<feature type="compositionally biased region" description="Basic and acidic residues" evidence="1">
    <location>
        <begin position="519"/>
        <end position="528"/>
    </location>
</feature>
<evidence type="ECO:0000313" key="3">
    <source>
        <dbReference type="Proteomes" id="UP001501005"/>
    </source>
</evidence>
<protein>
    <recommendedName>
        <fullName evidence="4">Translation initiation factor IF-2</fullName>
    </recommendedName>
</protein>
<dbReference type="EMBL" id="BAAAHG010000005">
    <property type="protein sequence ID" value="GAA0906150.1"/>
    <property type="molecule type" value="Genomic_DNA"/>
</dbReference>
<comment type="caution">
    <text evidence="2">The sequence shown here is derived from an EMBL/GenBank/DDBJ whole genome shotgun (WGS) entry which is preliminary data.</text>
</comment>
<feature type="compositionally biased region" description="Pro residues" evidence="1">
    <location>
        <begin position="183"/>
        <end position="195"/>
    </location>
</feature>